<keyword evidence="3" id="KW-0732">Signal</keyword>
<evidence type="ECO:0000256" key="2">
    <source>
        <dbReference type="SAM" id="MobiDB-lite"/>
    </source>
</evidence>
<dbReference type="EMBL" id="JAACJL010000005">
    <property type="protein sequence ID" value="KAF4621698.1"/>
    <property type="molecule type" value="Genomic_DNA"/>
</dbReference>
<gene>
    <name evidence="4" type="ORF">D9613_012836</name>
</gene>
<organism evidence="4 5">
    <name type="scientific">Agrocybe pediades</name>
    <dbReference type="NCBI Taxonomy" id="84607"/>
    <lineage>
        <taxon>Eukaryota</taxon>
        <taxon>Fungi</taxon>
        <taxon>Dikarya</taxon>
        <taxon>Basidiomycota</taxon>
        <taxon>Agaricomycotina</taxon>
        <taxon>Agaricomycetes</taxon>
        <taxon>Agaricomycetidae</taxon>
        <taxon>Agaricales</taxon>
        <taxon>Agaricineae</taxon>
        <taxon>Strophariaceae</taxon>
        <taxon>Agrocybe</taxon>
    </lineage>
</organism>
<comment type="caution">
    <text evidence="4">The sequence shown here is derived from an EMBL/GenBank/DDBJ whole genome shotgun (WGS) entry which is preliminary data.</text>
</comment>
<feature type="signal peptide" evidence="3">
    <location>
        <begin position="1"/>
        <end position="18"/>
    </location>
</feature>
<keyword evidence="1" id="KW-0175">Coiled coil</keyword>
<evidence type="ECO:0000313" key="4">
    <source>
        <dbReference type="EMBL" id="KAF4621698.1"/>
    </source>
</evidence>
<protein>
    <submittedName>
        <fullName evidence="4">Uncharacterized protein</fullName>
    </submittedName>
</protein>
<name>A0A8H4R2K2_9AGAR</name>
<reference evidence="4 5" key="1">
    <citation type="submission" date="2019-12" db="EMBL/GenBank/DDBJ databases">
        <authorList>
            <person name="Floudas D."/>
            <person name="Bentzer J."/>
            <person name="Ahren D."/>
            <person name="Johansson T."/>
            <person name="Persson P."/>
            <person name="Tunlid A."/>
        </authorList>
    </citation>
    <scope>NUCLEOTIDE SEQUENCE [LARGE SCALE GENOMIC DNA]</scope>
    <source>
        <strain evidence="4 5">CBS 102.39</strain>
    </source>
</reference>
<keyword evidence="5" id="KW-1185">Reference proteome</keyword>
<evidence type="ECO:0000313" key="5">
    <source>
        <dbReference type="Proteomes" id="UP000521872"/>
    </source>
</evidence>
<evidence type="ECO:0000256" key="3">
    <source>
        <dbReference type="SAM" id="SignalP"/>
    </source>
</evidence>
<feature type="region of interest" description="Disordered" evidence="2">
    <location>
        <begin position="43"/>
        <end position="88"/>
    </location>
</feature>
<accession>A0A8H4R2K2</accession>
<evidence type="ECO:0000256" key="1">
    <source>
        <dbReference type="SAM" id="Coils"/>
    </source>
</evidence>
<feature type="coiled-coil region" evidence="1">
    <location>
        <begin position="371"/>
        <end position="398"/>
    </location>
</feature>
<proteinExistence type="predicted"/>
<dbReference type="Proteomes" id="UP000521872">
    <property type="component" value="Unassembled WGS sequence"/>
</dbReference>
<feature type="chain" id="PRO_5034000292" evidence="3">
    <location>
        <begin position="19"/>
        <end position="407"/>
    </location>
</feature>
<sequence length="407" mass="45108">MFVLLWLSQHMFCSGIWTAFPPQLEISTSPLIKWQPSACSKNGSQDLVRSHEAPKLKFANRPRHKRSTYKRQSENWAEGSHLMSSHTPLDPPVESTRAAGTLAVHTAHGPLARDTSQIKGIFELLNGVVRQLEQSWTSRIPVIAESSPATDLCFDLRRAYQHIHSIHDPKPDMPREYLVMHGVCKELQRIRDAKSTPSAPDPAPKVDAAAIRPPKVKRVKGGKAIKSKSTVDSSDEEVNAFLRKFLRNLTLGAQAMSIDEAVPEPPATPPVAQAPAPGTAEKPMVVDVDATPRPDTQKRRETVRLEYEQTPGVDTSSKQAVKALKFAKKARIDSSPAERLLTLVLAPMSIRDDPNAAAAARRTQQAFQIERIDLEFRIANLQRQHAAIKEEINKLQRLIDSAPASTD</sequence>
<feature type="compositionally biased region" description="Basic residues" evidence="2">
    <location>
        <begin position="58"/>
        <end position="69"/>
    </location>
</feature>
<dbReference type="AlphaFoldDB" id="A0A8H4R2K2"/>